<gene>
    <name evidence="1" type="ORF">SK128_000183</name>
</gene>
<comment type="caution">
    <text evidence="1">The sequence shown here is derived from an EMBL/GenBank/DDBJ whole genome shotgun (WGS) entry which is preliminary data.</text>
</comment>
<evidence type="ECO:0000313" key="2">
    <source>
        <dbReference type="Proteomes" id="UP001381693"/>
    </source>
</evidence>
<evidence type="ECO:0000313" key="1">
    <source>
        <dbReference type="EMBL" id="KAK7073079.1"/>
    </source>
</evidence>
<proteinExistence type="predicted"/>
<dbReference type="Gene3D" id="3.30.900.20">
    <property type="match status" value="1"/>
</dbReference>
<sequence>MASFKCHGKEIIRVNVDIDSELTPFSCFKILENILKYILYQRCQIPLPYDVLCKEFQQNDVFENRRDSPCNAGYSGCADQYSLQIHQSKEEVLQKKKERKKRQRLQKIKTLLDSFHRVTEVLHSELKSGNMTAVRFLLGHAISSKCEIYTILLPASISTSHIVHSKQDAIMQFFRAFVTNEDLVNLISRPCSIKKLWVMFEKKDFTSLLCNDSSSNNTAKSLASSETAHSKCIPHPEFKPNSNSQMIEVLVHVKPQETPMEFTPSVGSGVIDYMCTSLRKISTKRSLQSQVTNSTKRFSSEAKIHRSLQCACSLEEDIPEHTRNNLDHSVFEASAKSYQYGTLGSRSVHCHRQRTFLCKKCQNSCVNHLTFSPYTPKLFKEENLTSDIDSFYNTEASENESEVTNSPSKFLVSKIDRFKICDDSENLHHSFNQRVSNADSRMWYSIDYSIRGFKDSNFIL</sequence>
<name>A0AAN8X528_HALRR</name>
<dbReference type="PANTHER" id="PTHR15681">
    <property type="entry name" value="MAD2L1-BINDING PROTEIN"/>
    <property type="match status" value="1"/>
</dbReference>
<organism evidence="1 2">
    <name type="scientific">Halocaridina rubra</name>
    <name type="common">Hawaiian red shrimp</name>
    <dbReference type="NCBI Taxonomy" id="373956"/>
    <lineage>
        <taxon>Eukaryota</taxon>
        <taxon>Metazoa</taxon>
        <taxon>Ecdysozoa</taxon>
        <taxon>Arthropoda</taxon>
        <taxon>Crustacea</taxon>
        <taxon>Multicrustacea</taxon>
        <taxon>Malacostraca</taxon>
        <taxon>Eumalacostraca</taxon>
        <taxon>Eucarida</taxon>
        <taxon>Decapoda</taxon>
        <taxon>Pleocyemata</taxon>
        <taxon>Caridea</taxon>
        <taxon>Atyoidea</taxon>
        <taxon>Atyidae</taxon>
        <taxon>Halocaridina</taxon>
    </lineage>
</organism>
<dbReference type="AlphaFoldDB" id="A0AAN8X528"/>
<dbReference type="Proteomes" id="UP001381693">
    <property type="component" value="Unassembled WGS sequence"/>
</dbReference>
<protein>
    <submittedName>
        <fullName evidence="1">Uncharacterized protein</fullName>
    </submittedName>
</protein>
<dbReference type="EMBL" id="JAXCGZ010013260">
    <property type="protein sequence ID" value="KAK7073079.1"/>
    <property type="molecule type" value="Genomic_DNA"/>
</dbReference>
<dbReference type="GO" id="GO:0005634">
    <property type="term" value="C:nucleus"/>
    <property type="evidence" value="ECO:0007669"/>
    <property type="project" value="InterPro"/>
</dbReference>
<dbReference type="PANTHER" id="PTHR15681:SF1">
    <property type="entry name" value="MAD2L1-BINDING PROTEIN"/>
    <property type="match status" value="1"/>
</dbReference>
<keyword evidence="2" id="KW-1185">Reference proteome</keyword>
<dbReference type="GO" id="GO:0007096">
    <property type="term" value="P:regulation of exit from mitosis"/>
    <property type="evidence" value="ECO:0007669"/>
    <property type="project" value="InterPro"/>
</dbReference>
<dbReference type="InterPro" id="IPR009511">
    <property type="entry name" value="MAD1/Cdc20-bound-Mad2-bd"/>
</dbReference>
<reference evidence="1 2" key="1">
    <citation type="submission" date="2023-11" db="EMBL/GenBank/DDBJ databases">
        <title>Halocaridina rubra genome assembly.</title>
        <authorList>
            <person name="Smith C."/>
        </authorList>
    </citation>
    <scope>NUCLEOTIDE SEQUENCE [LARGE SCALE GENOMIC DNA]</scope>
    <source>
        <strain evidence="1">EP-1</strain>
        <tissue evidence="1">Whole</tissue>
    </source>
</reference>
<accession>A0AAN8X528</accession>
<dbReference type="InterPro" id="IPR053729">
    <property type="entry name" value="MAD2L1BP_domain_sf"/>
</dbReference>